<accession>A0AAD7MVH1</accession>
<keyword evidence="2" id="KW-1185">Reference proteome</keyword>
<evidence type="ECO:0000313" key="2">
    <source>
        <dbReference type="Proteomes" id="UP001215280"/>
    </source>
</evidence>
<protein>
    <submittedName>
        <fullName evidence="1">Uncharacterized protein</fullName>
    </submittedName>
</protein>
<dbReference type="Proteomes" id="UP001215280">
    <property type="component" value="Unassembled WGS sequence"/>
</dbReference>
<dbReference type="EMBL" id="JARJLG010000161">
    <property type="protein sequence ID" value="KAJ7734490.1"/>
    <property type="molecule type" value="Genomic_DNA"/>
</dbReference>
<proteinExistence type="predicted"/>
<comment type="caution">
    <text evidence="1">The sequence shown here is derived from an EMBL/GenBank/DDBJ whole genome shotgun (WGS) entry which is preliminary data.</text>
</comment>
<reference evidence="1" key="1">
    <citation type="submission" date="2023-03" db="EMBL/GenBank/DDBJ databases">
        <title>Massive genome expansion in bonnet fungi (Mycena s.s.) driven by repeated elements and novel gene families across ecological guilds.</title>
        <authorList>
            <consortium name="Lawrence Berkeley National Laboratory"/>
            <person name="Harder C.B."/>
            <person name="Miyauchi S."/>
            <person name="Viragh M."/>
            <person name="Kuo A."/>
            <person name="Thoen E."/>
            <person name="Andreopoulos B."/>
            <person name="Lu D."/>
            <person name="Skrede I."/>
            <person name="Drula E."/>
            <person name="Henrissat B."/>
            <person name="Morin E."/>
            <person name="Kohler A."/>
            <person name="Barry K."/>
            <person name="LaButti K."/>
            <person name="Morin E."/>
            <person name="Salamov A."/>
            <person name="Lipzen A."/>
            <person name="Mereny Z."/>
            <person name="Hegedus B."/>
            <person name="Baldrian P."/>
            <person name="Stursova M."/>
            <person name="Weitz H."/>
            <person name="Taylor A."/>
            <person name="Grigoriev I.V."/>
            <person name="Nagy L.G."/>
            <person name="Martin F."/>
            <person name="Kauserud H."/>
        </authorList>
    </citation>
    <scope>NUCLEOTIDE SEQUENCE</scope>
    <source>
        <strain evidence="1">CBHHK188m</strain>
    </source>
</reference>
<evidence type="ECO:0000313" key="1">
    <source>
        <dbReference type="EMBL" id="KAJ7734490.1"/>
    </source>
</evidence>
<sequence>MLSIKREAPSKRTLPAPSPMALTVSTCYRFLSWMSGWPLLLKSAANVQVAATIEPTFPEDIERTINEMVLNDMRDMCGTMSLVASRFHAWTKPIMFHTVIVRRQKNWLQGISQSLLPNASLIRILVLDLPFTERRGRRLSFKEASHIRRVLVASDQVRHLAVTWNIWAQFERKCGALQLESLYLIWDRVVDSEDPSLDRLQHPSALKDLTVYAPHRLGEGGRKSWWRPGALCLPSTAHCANLAYVTYASESKPILDIGDFYLRRARFVLVDTEEKFATAAAEYTTARIRRDTAKNPNFSVTYLRFSSQVLVEWVAKMEGRPSVLQHPPPLTAGNGVPEG</sequence>
<name>A0AAD7MVH1_9AGAR</name>
<gene>
    <name evidence="1" type="ORF">DFH07DRAFT_844815</name>
</gene>
<organism evidence="1 2">
    <name type="scientific">Mycena maculata</name>
    <dbReference type="NCBI Taxonomy" id="230809"/>
    <lineage>
        <taxon>Eukaryota</taxon>
        <taxon>Fungi</taxon>
        <taxon>Dikarya</taxon>
        <taxon>Basidiomycota</taxon>
        <taxon>Agaricomycotina</taxon>
        <taxon>Agaricomycetes</taxon>
        <taxon>Agaricomycetidae</taxon>
        <taxon>Agaricales</taxon>
        <taxon>Marasmiineae</taxon>
        <taxon>Mycenaceae</taxon>
        <taxon>Mycena</taxon>
    </lineage>
</organism>
<dbReference type="AlphaFoldDB" id="A0AAD7MVH1"/>